<evidence type="ECO:0000313" key="3">
    <source>
        <dbReference type="Proteomes" id="UP000321157"/>
    </source>
</evidence>
<proteinExistence type="predicted"/>
<feature type="compositionally biased region" description="Basic and acidic residues" evidence="1">
    <location>
        <begin position="129"/>
        <end position="142"/>
    </location>
</feature>
<gene>
    <name evidence="2" type="ORF">ADA01nite_18060</name>
</gene>
<dbReference type="SUPFAM" id="SSF103642">
    <property type="entry name" value="Sec-C motif"/>
    <property type="match status" value="1"/>
</dbReference>
<dbReference type="EMBL" id="BJXX01000075">
    <property type="protein sequence ID" value="GEN34346.1"/>
    <property type="molecule type" value="Genomic_DNA"/>
</dbReference>
<dbReference type="InterPro" id="IPR004027">
    <property type="entry name" value="SEC_C_motif"/>
</dbReference>
<dbReference type="Pfam" id="PF02810">
    <property type="entry name" value="SEC-C"/>
    <property type="match status" value="1"/>
</dbReference>
<reference evidence="2 3" key="1">
    <citation type="submission" date="2019-07" db="EMBL/GenBank/DDBJ databases">
        <title>Whole genome shotgun sequence of Aneurinibacillus danicus NBRC 102444.</title>
        <authorList>
            <person name="Hosoyama A."/>
            <person name="Uohara A."/>
            <person name="Ohji S."/>
            <person name="Ichikawa N."/>
        </authorList>
    </citation>
    <scope>NUCLEOTIDE SEQUENCE [LARGE SCALE GENOMIC DNA]</scope>
    <source>
        <strain evidence="2 3">NBRC 102444</strain>
    </source>
</reference>
<comment type="caution">
    <text evidence="2">The sequence shown here is derived from an EMBL/GenBank/DDBJ whole genome shotgun (WGS) entry which is preliminary data.</text>
</comment>
<dbReference type="RefSeq" id="WP_246147277.1">
    <property type="nucleotide sequence ID" value="NZ_BJXX01000075.1"/>
</dbReference>
<feature type="compositionally biased region" description="Basic residues" evidence="1">
    <location>
        <begin position="143"/>
        <end position="152"/>
    </location>
</feature>
<protein>
    <submittedName>
        <fullName evidence="2">Uncharacterized protein</fullName>
    </submittedName>
</protein>
<evidence type="ECO:0000313" key="2">
    <source>
        <dbReference type="EMBL" id="GEN34346.1"/>
    </source>
</evidence>
<evidence type="ECO:0000256" key="1">
    <source>
        <dbReference type="SAM" id="MobiDB-lite"/>
    </source>
</evidence>
<name>A0A511V5X8_9BACL</name>
<keyword evidence="3" id="KW-1185">Reference proteome</keyword>
<sequence>MILIRTYKEMTSGEKRSLTLSMKKYADAFAEKYQGNLSGFAGEADVIDTFYTEWLKDSLDSHYAWCSKKNEGSTGYTAKGYHEQDGFADEAKAKIRDILGEKLDLSSIKAQPASAPVKREPAALMKQESVEPMKVSKADGRGAKGKTKRKKATKLGRNDACPCGSGKKYKKCCLENGVEYTYVRGKFVAVS</sequence>
<dbReference type="AlphaFoldDB" id="A0A511V5X8"/>
<accession>A0A511V5X8</accession>
<dbReference type="Proteomes" id="UP000321157">
    <property type="component" value="Unassembled WGS sequence"/>
</dbReference>
<organism evidence="2 3">
    <name type="scientific">Aneurinibacillus danicus</name>
    <dbReference type="NCBI Taxonomy" id="267746"/>
    <lineage>
        <taxon>Bacteria</taxon>
        <taxon>Bacillati</taxon>
        <taxon>Bacillota</taxon>
        <taxon>Bacilli</taxon>
        <taxon>Bacillales</taxon>
        <taxon>Paenibacillaceae</taxon>
        <taxon>Aneurinibacillus group</taxon>
        <taxon>Aneurinibacillus</taxon>
    </lineage>
</organism>
<dbReference type="Gene3D" id="3.10.450.50">
    <property type="match status" value="1"/>
</dbReference>
<feature type="region of interest" description="Disordered" evidence="1">
    <location>
        <begin position="129"/>
        <end position="152"/>
    </location>
</feature>